<name>U5NA31_9BURK</name>
<dbReference type="AlphaFoldDB" id="U5NA31"/>
<dbReference type="STRING" id="946483.Cenrod_2329"/>
<proteinExistence type="predicted"/>
<evidence type="ECO:0000313" key="2">
    <source>
        <dbReference type="Proteomes" id="UP000017184"/>
    </source>
</evidence>
<evidence type="ECO:0008006" key="3">
    <source>
        <dbReference type="Google" id="ProtNLM"/>
    </source>
</evidence>
<sequence>MRWNVLHSRELADAHNALPDSTRQAGAILVMPSTDEAMALRAAKQMSGRAGVEDALVLVVLDDEREGFIELANRAYRATCSTFFGYTAQDAFAGRRWLALAQQALTQRNKGFFGFNDGKWAGLLASFGLGRRVWLDQHYDGDLFFPGYTQHYADTELTMLAMGNGQYCHDPHAVLIEVDWDKETRPRPVNPFDKLLYAQRKTGWLRAHVAQPDCLELFQ</sequence>
<dbReference type="OrthoDB" id="7547145at2"/>
<reference evidence="1 2" key="1">
    <citation type="journal article" date="2013" name="Genome Biol.">
        <title>Genomic analysis reveals key aspects of prokaryotic symbiosis in the phototrophic consortium "Chlorochromatium aggregatum".</title>
        <authorList>
            <person name="Liu Z."/>
            <person name="Muller J."/>
            <person name="Li T."/>
            <person name="Alvey R.M."/>
            <person name="Vogl K."/>
            <person name="Frigaard N.U."/>
            <person name="Rockwell N.C."/>
            <person name="Boyd E.S."/>
            <person name="Tomsho L.P."/>
            <person name="Schuster S.C."/>
            <person name="Henke P."/>
            <person name="Rohde M."/>
            <person name="Overmann J."/>
            <person name="Bryant D.A."/>
        </authorList>
    </citation>
    <scope>NUCLEOTIDE SEQUENCE [LARGE SCALE GENOMIC DNA]</scope>
    <source>
        <strain evidence="1">CR</strain>
    </source>
</reference>
<keyword evidence="2" id="KW-1185">Reference proteome</keyword>
<accession>U5NA31</accession>
<dbReference type="Proteomes" id="UP000017184">
    <property type="component" value="Chromosome"/>
</dbReference>
<protein>
    <recommendedName>
        <fullName evidence="3">Glycosyltransferase-like protein</fullName>
    </recommendedName>
</protein>
<dbReference type="HOGENOM" id="CLU_1347066_0_0_4"/>
<gene>
    <name evidence="1" type="ORF">Cenrod_2329</name>
</gene>
<dbReference type="EMBL" id="CP004885">
    <property type="protein sequence ID" value="AGX88391.1"/>
    <property type="molecule type" value="Genomic_DNA"/>
</dbReference>
<organism evidence="1 2">
    <name type="scientific">Candidatus Symbiobacter mobilis CR</name>
    <dbReference type="NCBI Taxonomy" id="946483"/>
    <lineage>
        <taxon>Bacteria</taxon>
        <taxon>Pseudomonadati</taxon>
        <taxon>Pseudomonadota</taxon>
        <taxon>Betaproteobacteria</taxon>
        <taxon>Burkholderiales</taxon>
        <taxon>Comamonadaceae</taxon>
    </lineage>
</organism>
<dbReference type="eggNOG" id="ENOG50341P3">
    <property type="taxonomic scope" value="Bacteria"/>
</dbReference>
<dbReference type="RefSeq" id="WP_022775953.1">
    <property type="nucleotide sequence ID" value="NC_022576.1"/>
</dbReference>
<dbReference type="KEGG" id="cbx:Cenrod_2329"/>
<evidence type="ECO:0000313" key="1">
    <source>
        <dbReference type="EMBL" id="AGX88391.1"/>
    </source>
</evidence>